<proteinExistence type="predicted"/>
<feature type="region of interest" description="Disordered" evidence="1">
    <location>
        <begin position="80"/>
        <end position="100"/>
    </location>
</feature>
<evidence type="ECO:0000313" key="3">
    <source>
        <dbReference type="Proteomes" id="UP000092993"/>
    </source>
</evidence>
<name>A0A1C7M9V4_GRIFR</name>
<gene>
    <name evidence="2" type="ORF">A0H81_07218</name>
</gene>
<dbReference type="EMBL" id="LUGG01000007">
    <property type="protein sequence ID" value="OBZ73377.1"/>
    <property type="molecule type" value="Genomic_DNA"/>
</dbReference>
<keyword evidence="3" id="KW-1185">Reference proteome</keyword>
<dbReference type="AlphaFoldDB" id="A0A1C7M9V4"/>
<protein>
    <submittedName>
        <fullName evidence="2">Uncharacterized protein</fullName>
    </submittedName>
</protein>
<comment type="caution">
    <text evidence="2">The sequence shown here is derived from an EMBL/GenBank/DDBJ whole genome shotgun (WGS) entry which is preliminary data.</text>
</comment>
<dbReference type="Proteomes" id="UP000092993">
    <property type="component" value="Unassembled WGS sequence"/>
</dbReference>
<organism evidence="2 3">
    <name type="scientific">Grifola frondosa</name>
    <name type="common">Maitake</name>
    <name type="synonym">Polyporus frondosus</name>
    <dbReference type="NCBI Taxonomy" id="5627"/>
    <lineage>
        <taxon>Eukaryota</taxon>
        <taxon>Fungi</taxon>
        <taxon>Dikarya</taxon>
        <taxon>Basidiomycota</taxon>
        <taxon>Agaricomycotina</taxon>
        <taxon>Agaricomycetes</taxon>
        <taxon>Polyporales</taxon>
        <taxon>Grifolaceae</taxon>
        <taxon>Grifola</taxon>
    </lineage>
</organism>
<evidence type="ECO:0000256" key="1">
    <source>
        <dbReference type="SAM" id="MobiDB-lite"/>
    </source>
</evidence>
<reference evidence="2 3" key="1">
    <citation type="submission" date="2016-03" db="EMBL/GenBank/DDBJ databases">
        <title>Whole genome sequencing of Grifola frondosa 9006-11.</title>
        <authorList>
            <person name="Min B."/>
            <person name="Park H."/>
            <person name="Kim J.-G."/>
            <person name="Cho H."/>
            <person name="Oh Y.-L."/>
            <person name="Kong W.-S."/>
            <person name="Choi I.-G."/>
        </authorList>
    </citation>
    <scope>NUCLEOTIDE SEQUENCE [LARGE SCALE GENOMIC DNA]</scope>
    <source>
        <strain evidence="2 3">9006-11</strain>
    </source>
</reference>
<dbReference type="OrthoDB" id="3034099at2759"/>
<evidence type="ECO:0000313" key="2">
    <source>
        <dbReference type="EMBL" id="OBZ73377.1"/>
    </source>
</evidence>
<accession>A0A1C7M9V4</accession>
<sequence length="197" mass="21617">MDRVYDRLYFPGQALLLLTCYRPALIDTQHAASVLCSETGGAAEWTGTIIPSVGVRFTWSDVKLWTELDRLLQLDSEDQVEDCCDPSPHGPPGSSSRASANSSWTDVWRVYEDVCVCVRGCGWAVARKPCVSVRVRGSSRRMENWGSIRLDGEDNLALRARSNPYVRSVGLGIEGADLPDSTAASAWTRAARHASVK</sequence>